<organism evidence="1 2">
    <name type="scientific">Lactuca virosa</name>
    <dbReference type="NCBI Taxonomy" id="75947"/>
    <lineage>
        <taxon>Eukaryota</taxon>
        <taxon>Viridiplantae</taxon>
        <taxon>Streptophyta</taxon>
        <taxon>Embryophyta</taxon>
        <taxon>Tracheophyta</taxon>
        <taxon>Spermatophyta</taxon>
        <taxon>Magnoliopsida</taxon>
        <taxon>eudicotyledons</taxon>
        <taxon>Gunneridae</taxon>
        <taxon>Pentapetalae</taxon>
        <taxon>asterids</taxon>
        <taxon>campanulids</taxon>
        <taxon>Asterales</taxon>
        <taxon>Asteraceae</taxon>
        <taxon>Cichorioideae</taxon>
        <taxon>Cichorieae</taxon>
        <taxon>Lactucinae</taxon>
        <taxon>Lactuca</taxon>
    </lineage>
</organism>
<dbReference type="PANTHER" id="PTHR13359:SF2">
    <property type="entry name" value="LARGE RIBOSOMAL SUBUNIT PROTEIN ML40"/>
    <property type="match status" value="1"/>
</dbReference>
<proteinExistence type="predicted"/>
<keyword evidence="2" id="KW-1185">Reference proteome</keyword>
<protein>
    <submittedName>
        <fullName evidence="1">Uncharacterized protein</fullName>
    </submittedName>
</protein>
<dbReference type="PANTHER" id="PTHR13359">
    <property type="entry name" value="39S RIBOSOMAL PROTEIN L40, MITOCHONDRIAL"/>
    <property type="match status" value="1"/>
</dbReference>
<dbReference type="InterPro" id="IPR039145">
    <property type="entry name" value="Ribosomal_mL40_metazoa/plant"/>
</dbReference>
<name>A0AAU9M7Z3_9ASTR</name>
<comment type="caution">
    <text evidence="1">The sequence shown here is derived from an EMBL/GenBank/DDBJ whole genome shotgun (WGS) entry which is preliminary data.</text>
</comment>
<sequence length="116" mass="13515">MRKHRARQAAETWLLKYKKEVVEALSEGLGLREAARWFSNLTPFPVNRFMAKLMPPIEGYIQKINEAAKRQSSLKGNEVSMKEELLAFFLQFCPFIINSTLQFCPFINSTQLVYIR</sequence>
<reference evidence="1 2" key="1">
    <citation type="submission" date="2022-01" db="EMBL/GenBank/DDBJ databases">
        <authorList>
            <person name="Xiong W."/>
            <person name="Schranz E."/>
        </authorList>
    </citation>
    <scope>NUCLEOTIDE SEQUENCE [LARGE SCALE GENOMIC DNA]</scope>
</reference>
<evidence type="ECO:0000313" key="1">
    <source>
        <dbReference type="EMBL" id="CAH1421631.1"/>
    </source>
</evidence>
<dbReference type="GO" id="GO:0005762">
    <property type="term" value="C:mitochondrial large ribosomal subunit"/>
    <property type="evidence" value="ECO:0007669"/>
    <property type="project" value="InterPro"/>
</dbReference>
<dbReference type="AlphaFoldDB" id="A0AAU9M7Z3"/>
<gene>
    <name evidence="1" type="ORF">LVIROSA_LOCUS9022</name>
</gene>
<evidence type="ECO:0000313" key="2">
    <source>
        <dbReference type="Proteomes" id="UP001157418"/>
    </source>
</evidence>
<accession>A0AAU9M7Z3</accession>
<dbReference type="EMBL" id="CAKMRJ010001112">
    <property type="protein sequence ID" value="CAH1421631.1"/>
    <property type="molecule type" value="Genomic_DNA"/>
</dbReference>
<dbReference type="Proteomes" id="UP001157418">
    <property type="component" value="Unassembled WGS sequence"/>
</dbReference>